<organism evidence="2 3">
    <name type="scientific">Vibrio harveyi</name>
    <name type="common">Beneckea harveyi</name>
    <dbReference type="NCBI Taxonomy" id="669"/>
    <lineage>
        <taxon>Bacteria</taxon>
        <taxon>Pseudomonadati</taxon>
        <taxon>Pseudomonadota</taxon>
        <taxon>Gammaproteobacteria</taxon>
        <taxon>Vibrionales</taxon>
        <taxon>Vibrionaceae</taxon>
        <taxon>Vibrio</taxon>
    </lineage>
</organism>
<dbReference type="Pfam" id="PF13884">
    <property type="entry name" value="Peptidase_S74"/>
    <property type="match status" value="1"/>
</dbReference>
<gene>
    <name evidence="2" type="ORF">DS957_003670</name>
</gene>
<evidence type="ECO:0000313" key="2">
    <source>
        <dbReference type="EMBL" id="RIW17942.1"/>
    </source>
</evidence>
<reference evidence="2 3" key="1">
    <citation type="submission" date="2018-08" db="EMBL/GenBank/DDBJ databases">
        <title>Vibrio harveyi strains pathogenic to white snook Centropomus viridis Lockington (1877) and potential probiotic bacteria.</title>
        <authorList>
            <person name="Soto-Rodriguez S."/>
            <person name="Gomez-Gil B."/>
            <person name="Lozano-Olvera R."/>
        </authorList>
    </citation>
    <scope>NUCLEOTIDE SEQUENCE [LARGE SCALE GENOMIC DNA]</scope>
    <source>
        <strain evidence="2 3">CAIM 1508</strain>
    </source>
</reference>
<proteinExistence type="predicted"/>
<dbReference type="AlphaFoldDB" id="A0A8B3DML9"/>
<dbReference type="Proteomes" id="UP000253437">
    <property type="component" value="Unassembled WGS sequence"/>
</dbReference>
<dbReference type="PROSITE" id="PS51688">
    <property type="entry name" value="ICA"/>
    <property type="match status" value="1"/>
</dbReference>
<feature type="domain" description="Peptidase S74" evidence="1">
    <location>
        <begin position="1"/>
        <end position="73"/>
    </location>
</feature>
<comment type="caution">
    <text evidence="2">The sequence shown here is derived from an EMBL/GenBank/DDBJ whole genome shotgun (WGS) entry which is preliminary data.</text>
</comment>
<protein>
    <submittedName>
        <fullName evidence="2">Tail fiber domain-containing protein</fullName>
    </submittedName>
</protein>
<evidence type="ECO:0000313" key="3">
    <source>
        <dbReference type="Proteomes" id="UP000253437"/>
    </source>
</evidence>
<dbReference type="EMBL" id="QOUW02000007">
    <property type="protein sequence ID" value="RIW17942.1"/>
    <property type="molecule type" value="Genomic_DNA"/>
</dbReference>
<name>A0A8B3DML9_VIBHA</name>
<evidence type="ECO:0000259" key="1">
    <source>
        <dbReference type="PROSITE" id="PS51688"/>
    </source>
</evidence>
<dbReference type="InterPro" id="IPR030392">
    <property type="entry name" value="S74_ICA"/>
</dbReference>
<accession>A0A8B3DML9</accession>
<sequence>MLGKLLDLKVYEYEKAGNREIGVMAQDLQKLVPTLVGEGEDGYLSVSHFGLNACSIKAIQEQQQIIARQTQIIAEMAQRLSHLEETVNG</sequence>